<comment type="similarity">
    <text evidence="5">Belongs to the bacterial solute-binding protein 9 family.</text>
</comment>
<comment type="subcellular location">
    <subcellularLocation>
        <location evidence="1">Cell envelope</location>
    </subcellularLocation>
</comment>
<dbReference type="PRINTS" id="PR00691">
    <property type="entry name" value="ADHESINB"/>
</dbReference>
<dbReference type="PANTHER" id="PTHR42953:SF1">
    <property type="entry name" value="METAL-BINDING PROTEIN HI_0362-RELATED"/>
    <property type="match status" value="1"/>
</dbReference>
<feature type="chain" id="PRO_5039068178" evidence="7">
    <location>
        <begin position="22"/>
        <end position="310"/>
    </location>
</feature>
<evidence type="ECO:0000256" key="2">
    <source>
        <dbReference type="ARBA" id="ARBA00022448"/>
    </source>
</evidence>
<dbReference type="STRING" id="266892.SAMN04488054_10742"/>
<keyword evidence="4 7" id="KW-0732">Signal</keyword>
<dbReference type="SUPFAM" id="SSF53807">
    <property type="entry name" value="Helical backbone' metal receptor"/>
    <property type="match status" value="1"/>
</dbReference>
<evidence type="ECO:0000313" key="8">
    <source>
        <dbReference type="EMBL" id="SFL87614.1"/>
    </source>
</evidence>
<feature type="coiled-coil region" evidence="6">
    <location>
        <begin position="156"/>
        <end position="183"/>
    </location>
</feature>
<dbReference type="PROSITE" id="PS51257">
    <property type="entry name" value="PROKAR_LIPOPROTEIN"/>
    <property type="match status" value="1"/>
</dbReference>
<organism evidence="8 9">
    <name type="scientific">Salibacterium qingdaonense</name>
    <dbReference type="NCBI Taxonomy" id="266892"/>
    <lineage>
        <taxon>Bacteria</taxon>
        <taxon>Bacillati</taxon>
        <taxon>Bacillota</taxon>
        <taxon>Bacilli</taxon>
        <taxon>Bacillales</taxon>
        <taxon>Bacillaceae</taxon>
    </lineage>
</organism>
<dbReference type="Proteomes" id="UP000199668">
    <property type="component" value="Unassembled WGS sequence"/>
</dbReference>
<keyword evidence="6" id="KW-0175">Coiled coil</keyword>
<gene>
    <name evidence="8" type="ORF">SAMN04488054_10742</name>
</gene>
<protein>
    <submittedName>
        <fullName evidence="8">Manganese/zinc/iron transport system substrate-binding protein</fullName>
    </submittedName>
</protein>
<keyword evidence="3" id="KW-0479">Metal-binding</keyword>
<dbReference type="PANTHER" id="PTHR42953">
    <property type="entry name" value="HIGH-AFFINITY ZINC UPTAKE SYSTEM PROTEIN ZNUA-RELATED"/>
    <property type="match status" value="1"/>
</dbReference>
<dbReference type="GO" id="GO:0046872">
    <property type="term" value="F:metal ion binding"/>
    <property type="evidence" value="ECO:0007669"/>
    <property type="project" value="UniProtKB-KW"/>
</dbReference>
<evidence type="ECO:0000256" key="5">
    <source>
        <dbReference type="RuleBase" id="RU003512"/>
    </source>
</evidence>
<proteinExistence type="inferred from homology"/>
<keyword evidence="2 5" id="KW-0813">Transport</keyword>
<dbReference type="Pfam" id="PF01297">
    <property type="entry name" value="ZnuA"/>
    <property type="match status" value="1"/>
</dbReference>
<dbReference type="GO" id="GO:0030313">
    <property type="term" value="C:cell envelope"/>
    <property type="evidence" value="ECO:0007669"/>
    <property type="project" value="UniProtKB-SubCell"/>
</dbReference>
<evidence type="ECO:0000256" key="4">
    <source>
        <dbReference type="ARBA" id="ARBA00022729"/>
    </source>
</evidence>
<name>A0A1I4L9E1_9BACI</name>
<accession>A0A1I4L9E1</accession>
<dbReference type="RefSeq" id="WP_245736893.1">
    <property type="nucleotide sequence ID" value="NZ_FOTY01000007.1"/>
</dbReference>
<dbReference type="InterPro" id="IPR006129">
    <property type="entry name" value="AdhesinB"/>
</dbReference>
<dbReference type="GO" id="GO:0030001">
    <property type="term" value="P:metal ion transport"/>
    <property type="evidence" value="ECO:0007669"/>
    <property type="project" value="InterPro"/>
</dbReference>
<keyword evidence="9" id="KW-1185">Reference proteome</keyword>
<evidence type="ECO:0000256" key="3">
    <source>
        <dbReference type="ARBA" id="ARBA00022723"/>
    </source>
</evidence>
<reference evidence="8 9" key="1">
    <citation type="submission" date="2016-10" db="EMBL/GenBank/DDBJ databases">
        <authorList>
            <person name="de Groot N.N."/>
        </authorList>
    </citation>
    <scope>NUCLEOTIDE SEQUENCE [LARGE SCALE GENOMIC DNA]</scope>
    <source>
        <strain evidence="8 9">CGMCC 1.6134</strain>
    </source>
</reference>
<dbReference type="GO" id="GO:0007155">
    <property type="term" value="P:cell adhesion"/>
    <property type="evidence" value="ECO:0007669"/>
    <property type="project" value="InterPro"/>
</dbReference>
<dbReference type="InterPro" id="IPR006127">
    <property type="entry name" value="ZnuA-like"/>
</dbReference>
<dbReference type="InterPro" id="IPR050492">
    <property type="entry name" value="Bact_metal-bind_prot9"/>
</dbReference>
<dbReference type="AlphaFoldDB" id="A0A1I4L9E1"/>
<sequence>MSLLKKAVFFSIVMVTLGACGTGENSGASEGPGEKLSVVATTGQVRDVAEHIGGDQADVQAMMGPGVDPHLYEPTQQDVVSLAEADLNLYNGLNLEGNMGEVFENVENETPSYAVTENIPEDMLISGGEDYPHDPHVWFDPDRWAYAVEAVKDAFIEVDEANREEYEKRAQQYLNNLEELDAYAQENIRKIPEESRVIVTAHDAFSYFGDAYGMEVEGLQGISTDAEFGVGDVNNIVDLMVERSIGALFVESSVSEQAVNSVVEGAKERGQQVEIGGELYSDAMGEAGTEEGTYEGMFRHNIDTMASSLQ</sequence>
<evidence type="ECO:0000313" key="9">
    <source>
        <dbReference type="Proteomes" id="UP000199668"/>
    </source>
</evidence>
<dbReference type="Gene3D" id="3.40.50.1980">
    <property type="entry name" value="Nitrogenase molybdenum iron protein domain"/>
    <property type="match status" value="2"/>
</dbReference>
<dbReference type="EMBL" id="FOTY01000007">
    <property type="protein sequence ID" value="SFL87614.1"/>
    <property type="molecule type" value="Genomic_DNA"/>
</dbReference>
<dbReference type="InterPro" id="IPR006128">
    <property type="entry name" value="Lipoprotein_PsaA-like"/>
</dbReference>
<evidence type="ECO:0000256" key="6">
    <source>
        <dbReference type="SAM" id="Coils"/>
    </source>
</evidence>
<feature type="signal peptide" evidence="7">
    <location>
        <begin position="1"/>
        <end position="21"/>
    </location>
</feature>
<dbReference type="PRINTS" id="PR00690">
    <property type="entry name" value="ADHESNFAMILY"/>
</dbReference>
<evidence type="ECO:0000256" key="1">
    <source>
        <dbReference type="ARBA" id="ARBA00004196"/>
    </source>
</evidence>
<evidence type="ECO:0000256" key="7">
    <source>
        <dbReference type="SAM" id="SignalP"/>
    </source>
</evidence>